<feature type="domain" description="Tyrosine-protein phosphatase" evidence="1">
    <location>
        <begin position="142"/>
        <end position="285"/>
    </location>
</feature>
<dbReference type="InterPro" id="IPR000340">
    <property type="entry name" value="Dual-sp_phosphatase_cat-dom"/>
</dbReference>
<accession>R7TM04</accession>
<dbReference type="SMART" id="SM00195">
    <property type="entry name" value="DSPc"/>
    <property type="match status" value="1"/>
</dbReference>
<dbReference type="PANTHER" id="PTHR46659:SF1">
    <property type="entry name" value="SERINE_THREONINE_TYROSINE-INTERACTING-LIKE PROTEIN 1"/>
    <property type="match status" value="1"/>
</dbReference>
<dbReference type="EMBL" id="AMQN01012226">
    <property type="status" value="NOT_ANNOTATED_CDS"/>
    <property type="molecule type" value="Genomic_DNA"/>
</dbReference>
<reference evidence="3 5" key="2">
    <citation type="journal article" date="2013" name="Nature">
        <title>Insights into bilaterian evolution from three spiralian genomes.</title>
        <authorList>
            <person name="Simakov O."/>
            <person name="Marletaz F."/>
            <person name="Cho S.J."/>
            <person name="Edsinger-Gonzales E."/>
            <person name="Havlak P."/>
            <person name="Hellsten U."/>
            <person name="Kuo D.H."/>
            <person name="Larsson T."/>
            <person name="Lv J."/>
            <person name="Arendt D."/>
            <person name="Savage R."/>
            <person name="Osoegawa K."/>
            <person name="de Jong P."/>
            <person name="Grimwood J."/>
            <person name="Chapman J.A."/>
            <person name="Shapiro H."/>
            <person name="Aerts A."/>
            <person name="Otillar R.P."/>
            <person name="Terry A.Y."/>
            <person name="Boore J.L."/>
            <person name="Grigoriev I.V."/>
            <person name="Lindberg D.R."/>
            <person name="Seaver E.C."/>
            <person name="Weisblat D.A."/>
            <person name="Putnam N.H."/>
            <person name="Rokhsar D.S."/>
        </authorList>
    </citation>
    <scope>NUCLEOTIDE SEQUENCE</scope>
    <source>
        <strain evidence="3 5">I ESC-2004</strain>
    </source>
</reference>
<organism evidence="3">
    <name type="scientific">Capitella teleta</name>
    <name type="common">Polychaete worm</name>
    <dbReference type="NCBI Taxonomy" id="283909"/>
    <lineage>
        <taxon>Eukaryota</taxon>
        <taxon>Metazoa</taxon>
        <taxon>Spiralia</taxon>
        <taxon>Lophotrochozoa</taxon>
        <taxon>Annelida</taxon>
        <taxon>Polychaeta</taxon>
        <taxon>Sedentaria</taxon>
        <taxon>Scolecida</taxon>
        <taxon>Capitellidae</taxon>
        <taxon>Capitella</taxon>
    </lineage>
</organism>
<dbReference type="PROSITE" id="PS50206">
    <property type="entry name" value="RHODANESE_3"/>
    <property type="match status" value="1"/>
</dbReference>
<dbReference type="SUPFAM" id="SSF52821">
    <property type="entry name" value="Rhodanese/Cell cycle control phosphatase"/>
    <property type="match status" value="1"/>
</dbReference>
<dbReference type="Pfam" id="PF00782">
    <property type="entry name" value="DSPc"/>
    <property type="match status" value="1"/>
</dbReference>
<dbReference type="InterPro" id="IPR036873">
    <property type="entry name" value="Rhodanese-like_dom_sf"/>
</dbReference>
<dbReference type="InterPro" id="IPR020422">
    <property type="entry name" value="TYR_PHOSPHATASE_DUAL_dom"/>
</dbReference>
<evidence type="ECO:0000259" key="1">
    <source>
        <dbReference type="PROSITE" id="PS50054"/>
    </source>
</evidence>
<reference evidence="5" key="1">
    <citation type="submission" date="2012-12" db="EMBL/GenBank/DDBJ databases">
        <authorList>
            <person name="Hellsten U."/>
            <person name="Grimwood J."/>
            <person name="Chapman J.A."/>
            <person name="Shapiro H."/>
            <person name="Aerts A."/>
            <person name="Otillar R.P."/>
            <person name="Terry A.Y."/>
            <person name="Boore J.L."/>
            <person name="Simakov O."/>
            <person name="Marletaz F."/>
            <person name="Cho S.-J."/>
            <person name="Edsinger-Gonzales E."/>
            <person name="Havlak P."/>
            <person name="Kuo D.-H."/>
            <person name="Larsson T."/>
            <person name="Lv J."/>
            <person name="Arendt D."/>
            <person name="Savage R."/>
            <person name="Osoegawa K."/>
            <person name="de Jong P."/>
            <person name="Lindberg D.R."/>
            <person name="Seaver E.C."/>
            <person name="Weisblat D.A."/>
            <person name="Putnam N.H."/>
            <person name="Grigoriev I.V."/>
            <person name="Rokhsar D.S."/>
        </authorList>
    </citation>
    <scope>NUCLEOTIDE SEQUENCE</scope>
    <source>
        <strain evidence="5">I ESC-2004</strain>
    </source>
</reference>
<dbReference type="STRING" id="283909.R7TM04"/>
<dbReference type="GO" id="GO:2001244">
    <property type="term" value="P:positive regulation of intrinsic apoptotic signaling pathway"/>
    <property type="evidence" value="ECO:0007669"/>
    <property type="project" value="TreeGrafter"/>
</dbReference>
<evidence type="ECO:0000313" key="4">
    <source>
        <dbReference type="EnsemblMetazoa" id="CapteP126144"/>
    </source>
</evidence>
<dbReference type="Gene3D" id="3.90.190.10">
    <property type="entry name" value="Protein tyrosine phosphatase superfamily"/>
    <property type="match status" value="1"/>
</dbReference>
<dbReference type="PROSITE" id="PS50054">
    <property type="entry name" value="TYR_PHOSPHATASE_DUAL"/>
    <property type="match status" value="1"/>
</dbReference>
<evidence type="ECO:0008006" key="6">
    <source>
        <dbReference type="Google" id="ProtNLM"/>
    </source>
</evidence>
<dbReference type="PANTHER" id="PTHR46659">
    <property type="entry name" value="SERINE/THREONINE/TYROSINE-INTERACTING-LIKE PROTEIN 1"/>
    <property type="match status" value="1"/>
</dbReference>
<dbReference type="GO" id="GO:0001691">
    <property type="term" value="F:pseudophosphatase activity"/>
    <property type="evidence" value="ECO:0007669"/>
    <property type="project" value="TreeGrafter"/>
</dbReference>
<dbReference type="Pfam" id="PF00581">
    <property type="entry name" value="Rhodanese"/>
    <property type="match status" value="1"/>
</dbReference>
<dbReference type="HOGENOM" id="CLU_027074_1_0_1"/>
<dbReference type="Proteomes" id="UP000014760">
    <property type="component" value="Unassembled WGS sequence"/>
</dbReference>
<proteinExistence type="predicted"/>
<protein>
    <recommendedName>
        <fullName evidence="6">Serine/threonine/tyrosine-interacting-like protein 1</fullName>
    </recommendedName>
</protein>
<dbReference type="EnsemblMetazoa" id="CapteT126144">
    <property type="protein sequence ID" value="CapteP126144"/>
    <property type="gene ID" value="CapteG126144"/>
</dbReference>
<dbReference type="Gene3D" id="3.40.250.10">
    <property type="entry name" value="Rhodanese-like domain"/>
    <property type="match status" value="1"/>
</dbReference>
<dbReference type="EMBL" id="KB309380">
    <property type="protein sequence ID" value="ELT94562.1"/>
    <property type="molecule type" value="Genomic_DNA"/>
</dbReference>
<dbReference type="InterPro" id="IPR001763">
    <property type="entry name" value="Rhodanese-like_dom"/>
</dbReference>
<dbReference type="InterPro" id="IPR029021">
    <property type="entry name" value="Prot-tyrosine_phosphatase-like"/>
</dbReference>
<dbReference type="InterPro" id="IPR053272">
    <property type="entry name" value="STY_interacting-like"/>
</dbReference>
<dbReference type="GO" id="GO:0019903">
    <property type="term" value="F:protein phosphatase binding"/>
    <property type="evidence" value="ECO:0007669"/>
    <property type="project" value="TreeGrafter"/>
</dbReference>
<dbReference type="OMA" id="RFCVVYD"/>
<dbReference type="GO" id="GO:0062030">
    <property type="term" value="P:negative regulation of stress granule assembly"/>
    <property type="evidence" value="ECO:0007669"/>
    <property type="project" value="TreeGrafter"/>
</dbReference>
<dbReference type="AlphaFoldDB" id="R7TM04"/>
<dbReference type="SUPFAM" id="SSF52799">
    <property type="entry name" value="(Phosphotyrosine protein) phosphatases II"/>
    <property type="match status" value="1"/>
</dbReference>
<evidence type="ECO:0000313" key="3">
    <source>
        <dbReference type="EMBL" id="ELT94562.1"/>
    </source>
</evidence>
<dbReference type="GO" id="GO:0004864">
    <property type="term" value="F:protein phosphatase inhibitor activity"/>
    <property type="evidence" value="ECO:0007669"/>
    <property type="project" value="TreeGrafter"/>
</dbReference>
<sequence length="296" mass="33601">MVGLDLLEPTDLYNLLNQATKYPFLSDPAYLLLLDARKTDEYNESHIVTAKKAPQNRDDSFKVPQDAELECKTHVIVYDGNTSSLKDKTPAVHCAELMWRMGSRGPVKVLKGGYEAFSAMYPFLRTQKIIYMPRELDCIETLPTEIIPGLLHLGNWRQGNAAYIQKDLKIKGHINCSMTPETFYREEGPSLLQVSVEDSVDADISNFFQAACEFIDSHKEKKNVVLVFSDLGISRSAAIAVAYLIHCNKWTLKESYAHALKCCVTIRPNRSFVEQLSKWEEKILGEKRTDISDPNY</sequence>
<dbReference type="FunFam" id="3.90.190.10:FF:000082">
    <property type="entry name" value="Serine/threonine/tyrosine-interacting-like protein 1"/>
    <property type="match status" value="1"/>
</dbReference>
<name>R7TM04_CAPTE</name>
<dbReference type="SMART" id="SM00450">
    <property type="entry name" value="RHOD"/>
    <property type="match status" value="1"/>
</dbReference>
<dbReference type="GO" id="GO:0005739">
    <property type="term" value="C:mitochondrion"/>
    <property type="evidence" value="ECO:0007669"/>
    <property type="project" value="TreeGrafter"/>
</dbReference>
<feature type="domain" description="Rhodanese" evidence="2">
    <location>
        <begin position="31"/>
        <end position="125"/>
    </location>
</feature>
<gene>
    <name evidence="3" type="ORF">CAPTEDRAFT_126144</name>
</gene>
<evidence type="ECO:0000313" key="5">
    <source>
        <dbReference type="Proteomes" id="UP000014760"/>
    </source>
</evidence>
<evidence type="ECO:0000259" key="2">
    <source>
        <dbReference type="PROSITE" id="PS50206"/>
    </source>
</evidence>
<dbReference type="OrthoDB" id="10252009at2759"/>
<reference evidence="4" key="3">
    <citation type="submission" date="2015-06" db="UniProtKB">
        <authorList>
            <consortium name="EnsemblMetazoa"/>
        </authorList>
    </citation>
    <scope>IDENTIFICATION</scope>
</reference>
<keyword evidence="5" id="KW-1185">Reference proteome</keyword>